<dbReference type="GO" id="GO:0005783">
    <property type="term" value="C:endoplasmic reticulum"/>
    <property type="evidence" value="ECO:0007669"/>
    <property type="project" value="TreeGrafter"/>
</dbReference>
<dbReference type="PANTHER" id="PTHR21650">
    <property type="entry name" value="MEMBRALIN/KINETOCHORE PROTEIN NUF2"/>
    <property type="match status" value="1"/>
</dbReference>
<dbReference type="GeneID" id="17325304"/>
<dbReference type="PhylomeDB" id="R7QIX7"/>
<dbReference type="InterPro" id="IPR019144">
    <property type="entry name" value="Membralin"/>
</dbReference>
<dbReference type="Gramene" id="CDF37718">
    <property type="protein sequence ID" value="CDF37718"/>
    <property type="gene ID" value="CHC_T00005928001"/>
</dbReference>
<accession>R7QIX7</accession>
<feature type="transmembrane region" description="Helical" evidence="1">
    <location>
        <begin position="376"/>
        <end position="396"/>
    </location>
</feature>
<feature type="transmembrane region" description="Helical" evidence="1">
    <location>
        <begin position="243"/>
        <end position="268"/>
    </location>
</feature>
<reference evidence="3" key="1">
    <citation type="journal article" date="2013" name="Proc. Natl. Acad. Sci. U.S.A.">
        <title>Genome structure and metabolic features in the red seaweed Chondrus crispus shed light on evolution of the Archaeplastida.</title>
        <authorList>
            <person name="Collen J."/>
            <person name="Porcel B."/>
            <person name="Carre W."/>
            <person name="Ball S.G."/>
            <person name="Chaparro C."/>
            <person name="Tonon T."/>
            <person name="Barbeyron T."/>
            <person name="Michel G."/>
            <person name="Noel B."/>
            <person name="Valentin K."/>
            <person name="Elias M."/>
            <person name="Artiguenave F."/>
            <person name="Arun A."/>
            <person name="Aury J.M."/>
            <person name="Barbosa-Neto J.F."/>
            <person name="Bothwell J.H."/>
            <person name="Bouget F.Y."/>
            <person name="Brillet L."/>
            <person name="Cabello-Hurtado F."/>
            <person name="Capella-Gutierrez S."/>
            <person name="Charrier B."/>
            <person name="Cladiere L."/>
            <person name="Cock J.M."/>
            <person name="Coelho S.M."/>
            <person name="Colleoni C."/>
            <person name="Czjzek M."/>
            <person name="Da Silva C."/>
            <person name="Delage L."/>
            <person name="Denoeud F."/>
            <person name="Deschamps P."/>
            <person name="Dittami S.M."/>
            <person name="Gabaldon T."/>
            <person name="Gachon C.M."/>
            <person name="Groisillier A."/>
            <person name="Herve C."/>
            <person name="Jabbari K."/>
            <person name="Katinka M."/>
            <person name="Kloareg B."/>
            <person name="Kowalczyk N."/>
            <person name="Labadie K."/>
            <person name="Leblanc C."/>
            <person name="Lopez P.J."/>
            <person name="McLachlan D.H."/>
            <person name="Meslet-Cladiere L."/>
            <person name="Moustafa A."/>
            <person name="Nehr Z."/>
            <person name="Nyvall Collen P."/>
            <person name="Panaud O."/>
            <person name="Partensky F."/>
            <person name="Poulain J."/>
            <person name="Rensing S.A."/>
            <person name="Rousvoal S."/>
            <person name="Samson G."/>
            <person name="Symeonidi A."/>
            <person name="Weissenbach J."/>
            <person name="Zambounis A."/>
            <person name="Wincker P."/>
            <person name="Boyen C."/>
        </authorList>
    </citation>
    <scope>NUCLEOTIDE SEQUENCE [LARGE SCALE GENOMIC DNA]</scope>
    <source>
        <strain evidence="3">cv. Stackhouse</strain>
    </source>
</reference>
<keyword evidence="1" id="KW-1133">Transmembrane helix</keyword>
<feature type="transmembrane region" description="Helical" evidence="1">
    <location>
        <begin position="296"/>
        <end position="318"/>
    </location>
</feature>
<name>R7QIX7_CHOCR</name>
<evidence type="ECO:0000313" key="3">
    <source>
        <dbReference type="Proteomes" id="UP000012073"/>
    </source>
</evidence>
<dbReference type="Proteomes" id="UP000012073">
    <property type="component" value="Unassembled WGS sequence"/>
</dbReference>
<dbReference type="RefSeq" id="XP_005717589.1">
    <property type="nucleotide sequence ID" value="XM_005717532.1"/>
</dbReference>
<protein>
    <recommendedName>
        <fullName evidence="4">Membralin</fullName>
    </recommendedName>
</protein>
<feature type="transmembrane region" description="Helical" evidence="1">
    <location>
        <begin position="324"/>
        <end position="341"/>
    </location>
</feature>
<gene>
    <name evidence="2" type="ORF">CHC_T00005928001</name>
</gene>
<feature type="transmembrane region" description="Helical" evidence="1">
    <location>
        <begin position="67"/>
        <end position="88"/>
    </location>
</feature>
<dbReference type="OrthoDB" id="6779347at2759"/>
<dbReference type="EMBL" id="HG001864">
    <property type="protein sequence ID" value="CDF37718.1"/>
    <property type="molecule type" value="Genomic_DNA"/>
</dbReference>
<dbReference type="Pfam" id="PF09746">
    <property type="entry name" value="Membralin"/>
    <property type="match status" value="1"/>
</dbReference>
<sequence length="417" mass="46922">MSASAAVALARAQAQAHAHARAYPAITLSEASTEPRSRHVHETLMGSMMARSTPRVLFFSKHVRRTITLLEALAAILSFSLLVILCVLHTRFVRSHGCAPLLHGWDLAQAHQPDAEGKAQVIEIGLLHAHDPVPRARFRFSQERGLLLLSDRSLNALNVTVARIPLPSSHICLGDAASRFILLRVVGYETVVMNAFAKMRRRIKSPHGYVLSLQTRRVLNLMHADPGLAPEQMHAVTRIALRLVWKCGAILTAAFIMCTTGALVAFTLKEVQLRMIKLTMDLQYVMRSQMGYGHVIVRYAMDALVFVPIIAGMLFFLFEFFDDQALAFVVLILTWLCELAASGSTRHWISRQYLPRLFLCYFGAFHVYFFSFPLGFSWLSLATGLLFMVHAALSVWNHCELPLLRRQRDTPPRQRSR</sequence>
<keyword evidence="1" id="KW-0812">Transmembrane</keyword>
<dbReference type="AlphaFoldDB" id="R7QIX7"/>
<organism evidence="2 3">
    <name type="scientific">Chondrus crispus</name>
    <name type="common">Carrageen Irish moss</name>
    <name type="synonym">Polymorpha crispa</name>
    <dbReference type="NCBI Taxonomy" id="2769"/>
    <lineage>
        <taxon>Eukaryota</taxon>
        <taxon>Rhodophyta</taxon>
        <taxon>Florideophyceae</taxon>
        <taxon>Rhodymeniophycidae</taxon>
        <taxon>Gigartinales</taxon>
        <taxon>Gigartinaceae</taxon>
        <taxon>Chondrus</taxon>
    </lineage>
</organism>
<dbReference type="OMA" id="MSSECFG"/>
<evidence type="ECO:0008006" key="4">
    <source>
        <dbReference type="Google" id="ProtNLM"/>
    </source>
</evidence>
<keyword evidence="3" id="KW-1185">Reference proteome</keyword>
<evidence type="ECO:0000313" key="2">
    <source>
        <dbReference type="EMBL" id="CDF37718.1"/>
    </source>
</evidence>
<dbReference type="GO" id="GO:1904294">
    <property type="term" value="P:positive regulation of ERAD pathway"/>
    <property type="evidence" value="ECO:0007669"/>
    <property type="project" value="TreeGrafter"/>
</dbReference>
<keyword evidence="1" id="KW-0472">Membrane</keyword>
<evidence type="ECO:0000256" key="1">
    <source>
        <dbReference type="SAM" id="Phobius"/>
    </source>
</evidence>
<proteinExistence type="predicted"/>
<dbReference type="KEGG" id="ccp:CHC_T00005928001"/>
<dbReference type="STRING" id="2769.R7QIX7"/>
<dbReference type="GO" id="GO:0034976">
    <property type="term" value="P:response to endoplasmic reticulum stress"/>
    <property type="evidence" value="ECO:0007669"/>
    <property type="project" value="TreeGrafter"/>
</dbReference>
<dbReference type="PANTHER" id="PTHR21650:SF4">
    <property type="entry name" value="MEMBRALIN"/>
    <property type="match status" value="1"/>
</dbReference>